<dbReference type="EMBL" id="FMZE01000016">
    <property type="protein sequence ID" value="SDE00138.1"/>
    <property type="molecule type" value="Genomic_DNA"/>
</dbReference>
<dbReference type="InterPro" id="IPR051265">
    <property type="entry name" value="HIBADH-related_NP60_sf"/>
</dbReference>
<dbReference type="Proteomes" id="UP000199494">
    <property type="component" value="Unassembled WGS sequence"/>
</dbReference>
<organism evidence="3 4">
    <name type="scientific">Prauserella marina</name>
    <dbReference type="NCBI Taxonomy" id="530584"/>
    <lineage>
        <taxon>Bacteria</taxon>
        <taxon>Bacillati</taxon>
        <taxon>Actinomycetota</taxon>
        <taxon>Actinomycetes</taxon>
        <taxon>Pseudonocardiales</taxon>
        <taxon>Pseudonocardiaceae</taxon>
        <taxon>Prauserella</taxon>
    </lineage>
</organism>
<reference evidence="3 4" key="1">
    <citation type="submission" date="2016-10" db="EMBL/GenBank/DDBJ databases">
        <authorList>
            <person name="de Groot N.N."/>
        </authorList>
    </citation>
    <scope>NUCLEOTIDE SEQUENCE [LARGE SCALE GENOMIC DNA]</scope>
    <source>
        <strain evidence="3 4">CGMCC 4.5506</strain>
    </source>
</reference>
<dbReference type="InterPro" id="IPR036291">
    <property type="entry name" value="NAD(P)-bd_dom_sf"/>
</dbReference>
<dbReference type="Pfam" id="PF03446">
    <property type="entry name" value="NAD_binding_2"/>
    <property type="match status" value="1"/>
</dbReference>
<gene>
    <name evidence="3" type="ORF">SAMN05421630_11626</name>
</gene>
<evidence type="ECO:0000259" key="1">
    <source>
        <dbReference type="Pfam" id="PF03446"/>
    </source>
</evidence>
<name>A0A1G6ZBY8_9PSEU</name>
<dbReference type="InterPro" id="IPR048666">
    <property type="entry name" value="RedAm-like_C"/>
</dbReference>
<dbReference type="PANTHER" id="PTHR43580">
    <property type="entry name" value="OXIDOREDUCTASE GLYR1-RELATED"/>
    <property type="match status" value="1"/>
</dbReference>
<dbReference type="Gene3D" id="1.10.1040.10">
    <property type="entry name" value="N-(1-d-carboxylethyl)-l-norvaline Dehydrogenase, domain 2"/>
    <property type="match status" value="1"/>
</dbReference>
<sequence length="241" mass="25491">MTAWNRTPGKAHDVVAAGGKIASTVEDAVKASPLVVVCLLDEASVHEQLDPVTDALSGRIVVNVTTTTPDEARALATWAHQYRIGYVDGGLMASPEMIGTAASLVLYSGDEHDFEQYRHLLENWGTATFVGSDPGMAAMYDTAILGTMYAMFGGFKQGGRMVRTVGGSAGTLAEMAIPFLQAVAAVLTEQAREIDTPEEYEPVQSAEFTAGAIDLINRSAVEAGQTPDLLSAARRLLAENA</sequence>
<protein>
    <submittedName>
        <fullName evidence="3">NAD binding domain of 6-phosphogluconate dehydrogenase</fullName>
    </submittedName>
</protein>
<evidence type="ECO:0000313" key="4">
    <source>
        <dbReference type="Proteomes" id="UP000199494"/>
    </source>
</evidence>
<dbReference type="Pfam" id="PF21761">
    <property type="entry name" value="RedAm-like_C"/>
    <property type="match status" value="1"/>
</dbReference>
<proteinExistence type="predicted"/>
<dbReference type="SUPFAM" id="SSF51735">
    <property type="entry name" value="NAD(P)-binding Rossmann-fold domains"/>
    <property type="match status" value="1"/>
</dbReference>
<accession>A0A1G6ZBY8</accession>
<dbReference type="STRING" id="530584.SAMN05421630_11626"/>
<feature type="domain" description="6-phosphogluconate dehydrogenase NADP-binding" evidence="1">
    <location>
        <begin position="2"/>
        <end position="130"/>
    </location>
</feature>
<dbReference type="InterPro" id="IPR006115">
    <property type="entry name" value="6PGDH_NADP-bd"/>
</dbReference>
<evidence type="ECO:0000259" key="2">
    <source>
        <dbReference type="Pfam" id="PF21761"/>
    </source>
</evidence>
<evidence type="ECO:0000313" key="3">
    <source>
        <dbReference type="EMBL" id="SDE00138.1"/>
    </source>
</evidence>
<feature type="domain" description="NADPH-dependent reductive aminase-like C-terminal" evidence="2">
    <location>
        <begin position="133"/>
        <end position="238"/>
    </location>
</feature>
<dbReference type="PANTHER" id="PTHR43580:SF2">
    <property type="entry name" value="CYTOKINE-LIKE NUCLEAR FACTOR N-PAC"/>
    <property type="match status" value="1"/>
</dbReference>
<dbReference type="GO" id="GO:0050661">
    <property type="term" value="F:NADP binding"/>
    <property type="evidence" value="ECO:0007669"/>
    <property type="project" value="InterPro"/>
</dbReference>
<dbReference type="InterPro" id="IPR013328">
    <property type="entry name" value="6PGD_dom2"/>
</dbReference>
<dbReference type="Gene3D" id="3.40.50.720">
    <property type="entry name" value="NAD(P)-binding Rossmann-like Domain"/>
    <property type="match status" value="1"/>
</dbReference>
<dbReference type="AlphaFoldDB" id="A0A1G6ZBY8"/>
<keyword evidence="4" id="KW-1185">Reference proteome</keyword>